<feature type="region of interest" description="Disordered" evidence="1">
    <location>
        <begin position="122"/>
        <end position="157"/>
    </location>
</feature>
<sequence length="157" mass="17815">MLALDGVPVNLDSMKVEMSMELKDQDMSGQSSGTDTAEQGDKGKKLTFSGRVPFTRVETLTQLYSLASDKDDTNTRRVYRIGNDIALALKIRNVKFTGRINAREHETLQAWNVSFELREHNSVAEQKEQRAKEQTKPEQRENTRLKQALNNAEEATQ</sequence>
<feature type="compositionally biased region" description="Polar residues" evidence="1">
    <location>
        <begin position="148"/>
        <end position="157"/>
    </location>
</feature>
<dbReference type="OrthoDB" id="6314079at2"/>
<feature type="compositionally biased region" description="Basic and acidic residues" evidence="1">
    <location>
        <begin position="122"/>
        <end position="144"/>
    </location>
</feature>
<proteinExistence type="predicted"/>
<dbReference type="EMBL" id="FSSB01000032">
    <property type="protein sequence ID" value="SIO96565.1"/>
    <property type="molecule type" value="Genomic_DNA"/>
</dbReference>
<dbReference type="InterPro" id="IPR057869">
    <property type="entry name" value="HP1_YO34"/>
</dbReference>
<name>A0A1N6MAS6_9VIBR</name>
<dbReference type="Proteomes" id="UP000184774">
    <property type="component" value="Unassembled WGS sequence"/>
</dbReference>
<reference evidence="2 3" key="1">
    <citation type="submission" date="2016-12" db="EMBL/GenBank/DDBJ databases">
        <authorList>
            <person name="Song W.-J."/>
            <person name="Kurnit D.M."/>
        </authorList>
    </citation>
    <scope>NUCLEOTIDE SEQUENCE [LARGE SCALE GENOMIC DNA]</scope>
    <source>
        <strain evidence="2 3">CECT 9026</strain>
    </source>
</reference>
<organism evidence="2 3">
    <name type="scientific">Vibrio spartinae</name>
    <dbReference type="NCBI Taxonomy" id="1918945"/>
    <lineage>
        <taxon>Bacteria</taxon>
        <taxon>Pseudomonadati</taxon>
        <taxon>Pseudomonadota</taxon>
        <taxon>Gammaproteobacteria</taxon>
        <taxon>Vibrionales</taxon>
        <taxon>Vibrionaceae</taxon>
        <taxon>Vibrio</taxon>
    </lineage>
</organism>
<feature type="region of interest" description="Disordered" evidence="1">
    <location>
        <begin position="22"/>
        <end position="47"/>
    </location>
</feature>
<evidence type="ECO:0000313" key="3">
    <source>
        <dbReference type="Proteomes" id="UP000184774"/>
    </source>
</evidence>
<evidence type="ECO:0000313" key="2">
    <source>
        <dbReference type="EMBL" id="SIO96565.1"/>
    </source>
</evidence>
<accession>A0A1N6MAS6</accession>
<dbReference type="Pfam" id="PF25759">
    <property type="entry name" value="HP1_ORF34"/>
    <property type="match status" value="1"/>
</dbReference>
<evidence type="ECO:0000256" key="1">
    <source>
        <dbReference type="SAM" id="MobiDB-lite"/>
    </source>
</evidence>
<dbReference type="AlphaFoldDB" id="A0A1N6MAS6"/>
<protein>
    <submittedName>
        <fullName evidence="2">Uncharacterized protein</fullName>
    </submittedName>
</protein>
<dbReference type="RefSeq" id="WP_095533347.1">
    <property type="nucleotide sequence ID" value="NZ_AP024907.1"/>
</dbReference>
<feature type="compositionally biased region" description="Polar residues" evidence="1">
    <location>
        <begin position="27"/>
        <end position="37"/>
    </location>
</feature>
<gene>
    <name evidence="2" type="ORF">VSP9026_04368</name>
</gene>